<dbReference type="Gene3D" id="3.40.50.1820">
    <property type="entry name" value="alpha/beta hydrolase"/>
    <property type="match status" value="1"/>
</dbReference>
<evidence type="ECO:0000313" key="13">
    <source>
        <dbReference type="Proteomes" id="UP000003531"/>
    </source>
</evidence>
<feature type="active site" description="Charge relay system" evidence="9">
    <location>
        <position position="383"/>
    </location>
</feature>
<protein>
    <recommendedName>
        <fullName evidence="9">Xaa-Pro dipeptidyl-peptidase</fullName>
        <ecNumber evidence="9">3.4.14.11</ecNumber>
    </recommendedName>
    <alternativeName>
        <fullName evidence="9">X-Pro dipeptidyl-peptidase</fullName>
    </alternativeName>
    <alternativeName>
        <fullName evidence="9">X-prolyl-dipeptidyl aminopeptidase</fullName>
        <shortName evidence="9">X-PDAP</shortName>
    </alternativeName>
</protein>
<dbReference type="GO" id="GO:0005737">
    <property type="term" value="C:cytoplasm"/>
    <property type="evidence" value="ECO:0007669"/>
    <property type="project" value="UniProtKB-SubCell"/>
</dbReference>
<name>C2EH18_9LACO</name>
<dbReference type="HOGENOM" id="CLU_011800_0_0_9"/>
<keyword evidence="9" id="KW-0963">Cytoplasm</keyword>
<evidence type="ECO:0000259" key="11">
    <source>
        <dbReference type="SMART" id="SM00940"/>
    </source>
</evidence>
<dbReference type="AlphaFoldDB" id="C2EH18"/>
<proteinExistence type="inferred from homology"/>
<dbReference type="EMBL" id="ACGT01000007">
    <property type="protein sequence ID" value="EEJ74009.1"/>
    <property type="molecule type" value="Genomic_DNA"/>
</dbReference>
<dbReference type="Pfam" id="PF02129">
    <property type="entry name" value="Peptidase_S15"/>
    <property type="match status" value="1"/>
</dbReference>
<dbReference type="SUPFAM" id="SSF81761">
    <property type="entry name" value="X-Prolyl dipeptidyl aminopeptidase PepX, N-terminal domain"/>
    <property type="match status" value="1"/>
</dbReference>
<dbReference type="SUPFAM" id="SSF49785">
    <property type="entry name" value="Galactose-binding domain-like"/>
    <property type="match status" value="1"/>
</dbReference>
<accession>C2EH18</accession>
<dbReference type="Gene3D" id="2.60.120.260">
    <property type="entry name" value="Galactose-binding domain-like"/>
    <property type="match status" value="1"/>
</dbReference>
<evidence type="ECO:0000256" key="6">
    <source>
        <dbReference type="ARBA" id="ARBA00022670"/>
    </source>
</evidence>
<comment type="subunit">
    <text evidence="4 9">Homodimer.</text>
</comment>
<evidence type="ECO:0000256" key="2">
    <source>
        <dbReference type="ARBA" id="ARBA00003997"/>
    </source>
</evidence>
<comment type="caution">
    <text evidence="12">The sequence shown here is derived from an EMBL/GenBank/DDBJ whole genome shotgun (WGS) entry which is preliminary data.</text>
</comment>
<comment type="function">
    <text evidence="2 9">Removes N-terminal dipeptides sequentially from polypeptides having unsubstituted N-termini provided that the penultimate residue is proline.</text>
</comment>
<feature type="active site" description="Charge relay system" evidence="9">
    <location>
        <position position="503"/>
    </location>
</feature>
<reference evidence="12 13" key="1">
    <citation type="submission" date="2009-01" db="EMBL/GenBank/DDBJ databases">
        <authorList>
            <person name="Qin X."/>
            <person name="Bachman B."/>
            <person name="Battles P."/>
            <person name="Bell A."/>
            <person name="Bess C."/>
            <person name="Bickham C."/>
            <person name="Chaboub L."/>
            <person name="Chen D."/>
            <person name="Coyle M."/>
            <person name="Deiros D.R."/>
            <person name="Dinh H."/>
            <person name="Forbes L."/>
            <person name="Fowler G."/>
            <person name="Francisco L."/>
            <person name="Fu Q."/>
            <person name="Gubbala S."/>
            <person name="Hale W."/>
            <person name="Han Y."/>
            <person name="Hemphill L."/>
            <person name="Highlander S.K."/>
            <person name="Hirani K."/>
            <person name="Hogues M."/>
            <person name="Jackson L."/>
            <person name="Jakkamsetti A."/>
            <person name="Javaid M."/>
            <person name="Jiang H."/>
            <person name="Korchina V."/>
            <person name="Kovar C."/>
            <person name="Lara F."/>
            <person name="Lee S."/>
            <person name="Mata R."/>
            <person name="Mathew T."/>
            <person name="Moen C."/>
            <person name="Morales K."/>
            <person name="Munidasa M."/>
            <person name="Nazareth L."/>
            <person name="Ngo R."/>
            <person name="Nguyen L."/>
            <person name="Okwuonu G."/>
            <person name="Ongeri F."/>
            <person name="Patil S."/>
            <person name="Petrosino J."/>
            <person name="Pham C."/>
            <person name="Pham P."/>
            <person name="Pu L.-L."/>
            <person name="Puazo M."/>
            <person name="Raj R."/>
            <person name="Reid J."/>
            <person name="Rouhana J."/>
            <person name="Saada N."/>
            <person name="Shang Y."/>
            <person name="Simmons D."/>
            <person name="Thornton R."/>
            <person name="Warren J."/>
            <person name="Weissenberger G."/>
            <person name="Zhang J."/>
            <person name="Zhang L."/>
            <person name="Zhou C."/>
            <person name="Zhu D."/>
            <person name="Muzny D."/>
            <person name="Worley K."/>
            <person name="Gibbs R."/>
        </authorList>
    </citation>
    <scope>NUCLEOTIDE SEQUENCE [LARGE SCALE GENOMIC DNA]</scope>
    <source>
        <strain evidence="12 13">ATCC 11741</strain>
    </source>
</reference>
<evidence type="ECO:0000256" key="4">
    <source>
        <dbReference type="ARBA" id="ARBA00011738"/>
    </source>
</evidence>
<dbReference type="PRINTS" id="PR00923">
    <property type="entry name" value="LACTOPTASE"/>
</dbReference>
<keyword evidence="5 9" id="KW-0031">Aminopeptidase</keyword>
<evidence type="ECO:0000313" key="12">
    <source>
        <dbReference type="EMBL" id="EEJ74009.1"/>
    </source>
</evidence>
<comment type="subcellular location">
    <subcellularLocation>
        <location evidence="9">Cytoplasm</location>
    </subcellularLocation>
</comment>
<dbReference type="InterPro" id="IPR015251">
    <property type="entry name" value="PepX_N_dom"/>
</dbReference>
<dbReference type="HAMAP" id="MF_00698">
    <property type="entry name" value="Aminopeptidase_S15"/>
    <property type="match status" value="1"/>
</dbReference>
<dbReference type="InterPro" id="IPR036313">
    <property type="entry name" value="PepX_N_dom_sf"/>
</dbReference>
<dbReference type="SMART" id="SM00939">
    <property type="entry name" value="PepX_C"/>
    <property type="match status" value="1"/>
</dbReference>
<evidence type="ECO:0000256" key="1">
    <source>
        <dbReference type="ARBA" id="ARBA00000123"/>
    </source>
</evidence>
<dbReference type="GO" id="GO:0006508">
    <property type="term" value="P:proteolysis"/>
    <property type="evidence" value="ECO:0007669"/>
    <property type="project" value="UniProtKB-KW"/>
</dbReference>
<gene>
    <name evidence="9 12" type="primary">pepX</name>
    <name evidence="12" type="ORF">HMPREF0545_0940</name>
</gene>
<dbReference type="ESTHER" id="lacs1-PEPX">
    <property type="family name" value="Lactobacillus_peptidase"/>
</dbReference>
<keyword evidence="6 9" id="KW-0645">Protease</keyword>
<dbReference type="InterPro" id="IPR013736">
    <property type="entry name" value="Xaa-Pro_dipept_C"/>
</dbReference>
<dbReference type="GO" id="GO:0008236">
    <property type="term" value="F:serine-type peptidase activity"/>
    <property type="evidence" value="ECO:0007669"/>
    <property type="project" value="UniProtKB-KW"/>
</dbReference>
<feature type="domain" description="X-Prolyl dipeptidyl aminopeptidase PepX N-terminal" evidence="11">
    <location>
        <begin position="13"/>
        <end position="166"/>
    </location>
</feature>
<dbReference type="EC" id="3.4.14.11" evidence="9"/>
<evidence type="ECO:0000256" key="3">
    <source>
        <dbReference type="ARBA" id="ARBA00010819"/>
    </source>
</evidence>
<feature type="active site" description="Charge relay system" evidence="9">
    <location>
        <position position="534"/>
    </location>
</feature>
<evidence type="ECO:0000256" key="8">
    <source>
        <dbReference type="ARBA" id="ARBA00022825"/>
    </source>
</evidence>
<comment type="similarity">
    <text evidence="3 9">Belongs to the peptidase S15 family.</text>
</comment>
<dbReference type="InterPro" id="IPR029058">
    <property type="entry name" value="AB_hydrolase_fold"/>
</dbReference>
<evidence type="ECO:0000256" key="9">
    <source>
        <dbReference type="HAMAP-Rule" id="MF_00698"/>
    </source>
</evidence>
<dbReference type="InterPro" id="IPR008252">
    <property type="entry name" value="Pept_S15_Xpro"/>
</dbReference>
<dbReference type="SMART" id="SM00940">
    <property type="entry name" value="PepX_N"/>
    <property type="match status" value="1"/>
</dbReference>
<sequence length="812" mass="92355">MVINILKERIVIMKFNQFAHVKVPFEQKLAELNHIAFLHAGDEDLASNHIYRLFLERAFPNFKTEAAKNHALSNLAATENADILTYLNSSKINARVFYAVGLQLLGFETELDFDLKDPFSAMDKLNLPYQKEINHRDDVINAWYDLLCTSTKKGQNLLDILANRGYFTQFYQLNLTEPIFFNGKAQPVFDTNKLIHEVVYVESELDTDQDGKRDLLKVIITRPAMTDNGMKVPTIFTASPYYLGTNDASAEKMMHSVDLPITRKEVKPLSYQDIEYHKPETKLPKKRPVVISTKNAEESWEHLFTYTFNDYMLARGFAVVYSGGVGTLDSDGYRTCGDEAETLGAKDVVEWLNGKRTAFTTKEANKAIPAWWSNGKVAMTGKSYLGTLATATATTGVEGLETIISEAAISSWYDYYREGGLVIAPGGFPGEDADILAEECFSRQKSAGDYNRAKDGFNKFLSTITKDQDRTTGNYNTFWDARNYLKDVGNIKCDIVMVHGLNDWNVKLKNVFNLYNKLGDTEVTKKLILHQGQHIYINNFQSLDFTDMMNLWLSHKLYGVENNAKELLPDILVQNNTKESTWETYSSWQSKNFTKLYLNSDTLSSQKNEKQILEFSDHLPEATFKHYQTGIANWKEEILASTSPKLEANRLILTSKPLKNETLLKGIAKIKLKIASQLDHGLVSVKLVDYGDAKRLGATPTILERRGLDLGYHWQEDNLVEFKLAKKTPFKMITQAHLNLQNRHNDFSTDELEANKFYDVEITTQPMFYHLPKGHKLGLVIYATDIEMTLQGNEENSYRIDTAGSYCLLPIE</sequence>
<keyword evidence="7 9" id="KW-0378">Hydrolase</keyword>
<feature type="domain" description="Xaa-Pro dipeptidyl-peptidase C-terminal" evidence="10">
    <location>
        <begin position="550"/>
        <end position="808"/>
    </location>
</feature>
<dbReference type="Proteomes" id="UP000003531">
    <property type="component" value="Unassembled WGS sequence"/>
</dbReference>
<dbReference type="NCBIfam" id="NF003781">
    <property type="entry name" value="PRK05371.1-2"/>
    <property type="match status" value="1"/>
</dbReference>
<dbReference type="GO" id="GO:0008239">
    <property type="term" value="F:dipeptidyl-peptidase activity"/>
    <property type="evidence" value="ECO:0007669"/>
    <property type="project" value="UniProtKB-UniRule"/>
</dbReference>
<evidence type="ECO:0000256" key="7">
    <source>
        <dbReference type="ARBA" id="ARBA00022801"/>
    </source>
</evidence>
<dbReference type="Pfam" id="PF08530">
    <property type="entry name" value="PepX_C"/>
    <property type="match status" value="1"/>
</dbReference>
<dbReference type="InterPro" id="IPR008979">
    <property type="entry name" value="Galactose-bd-like_sf"/>
</dbReference>
<organism evidence="12 13">
    <name type="scientific">Ligilactobacillus salivarius DSM 20555 = ATCC 11741</name>
    <dbReference type="NCBI Taxonomy" id="1423799"/>
    <lineage>
        <taxon>Bacteria</taxon>
        <taxon>Bacillati</taxon>
        <taxon>Bacillota</taxon>
        <taxon>Bacilli</taxon>
        <taxon>Lactobacillales</taxon>
        <taxon>Lactobacillaceae</taxon>
        <taxon>Ligilactobacillus</taxon>
    </lineage>
</organism>
<evidence type="ECO:0000256" key="5">
    <source>
        <dbReference type="ARBA" id="ARBA00022438"/>
    </source>
</evidence>
<dbReference type="Gene3D" id="1.10.246.70">
    <property type="match status" value="1"/>
</dbReference>
<dbReference type="SUPFAM" id="SSF53474">
    <property type="entry name" value="alpha/beta-Hydrolases"/>
    <property type="match status" value="1"/>
</dbReference>
<comment type="catalytic activity">
    <reaction evidence="1 9">
        <text>Hydrolyzes Xaa-Pro-|- bonds to release unblocked, N-terminal dipeptides from substrates including Ala-Pro-|-p-nitroanilide and (sequentially) Tyr-Pro-|-Phe-Pro-|-Gly-Pro-|-Ile.</text>
        <dbReference type="EC" id="3.4.14.11"/>
    </reaction>
</comment>
<dbReference type="InterPro" id="IPR000383">
    <property type="entry name" value="Xaa-Pro-like_dom"/>
</dbReference>
<dbReference type="GO" id="GO:0004177">
    <property type="term" value="F:aminopeptidase activity"/>
    <property type="evidence" value="ECO:0007669"/>
    <property type="project" value="UniProtKB-KW"/>
</dbReference>
<evidence type="ECO:0000259" key="10">
    <source>
        <dbReference type="SMART" id="SM00939"/>
    </source>
</evidence>
<keyword evidence="8 9" id="KW-0720">Serine protease</keyword>
<dbReference type="Pfam" id="PF09168">
    <property type="entry name" value="PepX_N"/>
    <property type="match status" value="1"/>
</dbReference>